<dbReference type="PROSITE" id="PS00661">
    <property type="entry name" value="FERM_2"/>
    <property type="match status" value="1"/>
</dbReference>
<reference evidence="9" key="1">
    <citation type="submission" date="2025-08" db="UniProtKB">
        <authorList>
            <consortium name="RefSeq"/>
        </authorList>
    </citation>
    <scope>IDENTIFICATION</scope>
</reference>
<dbReference type="GeneID" id="106596732"/>
<dbReference type="Gene3D" id="1.20.80.10">
    <property type="match status" value="1"/>
</dbReference>
<keyword evidence="2" id="KW-0963">Cytoplasm</keyword>
<dbReference type="SUPFAM" id="SSF50729">
    <property type="entry name" value="PH domain-like"/>
    <property type="match status" value="1"/>
</dbReference>
<organism evidence="8 9">
    <name type="scientific">Salmo salar</name>
    <name type="common">Atlantic salmon</name>
    <dbReference type="NCBI Taxonomy" id="8030"/>
    <lineage>
        <taxon>Eukaryota</taxon>
        <taxon>Metazoa</taxon>
        <taxon>Chordata</taxon>
        <taxon>Craniata</taxon>
        <taxon>Vertebrata</taxon>
        <taxon>Euteleostomi</taxon>
        <taxon>Actinopterygii</taxon>
        <taxon>Neopterygii</taxon>
        <taxon>Teleostei</taxon>
        <taxon>Protacanthopterygii</taxon>
        <taxon>Salmoniformes</taxon>
        <taxon>Salmonidae</taxon>
        <taxon>Salmoninae</taxon>
        <taxon>Salmo</taxon>
    </lineage>
</organism>
<dbReference type="Pfam" id="PF09380">
    <property type="entry name" value="FERM_C"/>
    <property type="match status" value="1"/>
</dbReference>
<feature type="compositionally biased region" description="Acidic residues" evidence="6">
    <location>
        <begin position="602"/>
        <end position="611"/>
    </location>
</feature>
<evidence type="ECO:0000256" key="4">
    <source>
        <dbReference type="ARBA" id="ARBA00023203"/>
    </source>
</evidence>
<dbReference type="Pfam" id="PF00373">
    <property type="entry name" value="FERM_M"/>
    <property type="match status" value="1"/>
</dbReference>
<keyword evidence="4" id="KW-0009">Actin-binding</keyword>
<dbReference type="InterPro" id="IPR019749">
    <property type="entry name" value="Band_41_domain"/>
</dbReference>
<dbReference type="SUPFAM" id="SSF47031">
    <property type="entry name" value="Second domain of FERM"/>
    <property type="match status" value="1"/>
</dbReference>
<dbReference type="InterPro" id="IPR018979">
    <property type="entry name" value="FERM_N"/>
</dbReference>
<feature type="compositionally biased region" description="Polar residues" evidence="6">
    <location>
        <begin position="800"/>
        <end position="816"/>
    </location>
</feature>
<feature type="compositionally biased region" description="Basic and acidic residues" evidence="6">
    <location>
        <begin position="9"/>
        <end position="33"/>
    </location>
</feature>
<dbReference type="InterPro" id="IPR035963">
    <property type="entry name" value="FERM_2"/>
</dbReference>
<accession>A0ABM3EH37</accession>
<dbReference type="PANTHER" id="PTHR23280:SF20">
    <property type="entry name" value="BAND 4.1-LIKE PROTEIN 3"/>
    <property type="match status" value="1"/>
</dbReference>
<gene>
    <name evidence="9" type="primary">LOC106596732</name>
</gene>
<evidence type="ECO:0000313" key="8">
    <source>
        <dbReference type="Proteomes" id="UP001652741"/>
    </source>
</evidence>
<feature type="domain" description="FERM" evidence="7">
    <location>
        <begin position="79"/>
        <end position="358"/>
    </location>
</feature>
<dbReference type="Pfam" id="PF08736">
    <property type="entry name" value="FA"/>
    <property type="match status" value="1"/>
</dbReference>
<feature type="region of interest" description="Disordered" evidence="6">
    <location>
        <begin position="1"/>
        <end position="66"/>
    </location>
</feature>
<feature type="compositionally biased region" description="Acidic residues" evidence="6">
    <location>
        <begin position="489"/>
        <end position="505"/>
    </location>
</feature>
<dbReference type="RefSeq" id="XP_045570395.1">
    <property type="nucleotide sequence ID" value="XM_045714439.1"/>
</dbReference>
<dbReference type="Pfam" id="PF05902">
    <property type="entry name" value="4_1_CTD"/>
    <property type="match status" value="1"/>
</dbReference>
<dbReference type="PROSITE" id="PS00660">
    <property type="entry name" value="FERM_1"/>
    <property type="match status" value="1"/>
</dbReference>
<sequence>MTTESGADSEPKQEKGGKEKGGKEKKEKAKAAEHFPAAAGHSTPARNNQFEEDLSSTRSSTSRLSIKSPLRGVKKLKNMQCKITLLDGSDYTMTVDKRARGQLLFAKVCDHLNLLETDYFGITYRDVENQKNWLDPNKELKKQIRSGPWNFGFNVKFYPPDPAQLSEDITRYYLCLQLRDDMVSGRLPCSFATHTILGSYTVQSELGDYDPEDTEYNSELRFAPNHTKELEDKVMDLHKNYKGMTPAEAELHFLENAKKLSMYGVDLHHAKDSEGVEIMLGVCSSGLLIYRDRLRINRFAWPKVLKISYKRNNFYIKIRPGEFEQFESTIGFKLPNHRAAKRLWKTCVEHHTFFRLVSPEAPPKKFLGLGSKFRYSGRTQAQTRRVSSQIIRAAPIFERSSSKRYTMSRSLDGAPVTENHDTLMKDATPAKAVAAGDLITTVTPEKKAEEEKAEEEEGQTNVTETSDPNVPSTPLRHDNKTDSEQTDFAFDEETTASESEPEDDHSEMRTQYSFIRRIKGENVFIKHSNLMLENTEASEELVKHQRDISELKRSFLETAGDPESLGLTEWEKRLSSSPPAHSHSEGVEEAPMIEPLNTPQDSETEEVPAAEEEMKQEVQANGIEAAGMVNSSDAGTAGAQGCGLMTVTDTLEAVTSDWTDRETDGLKEDGEEEKFLVSPELKISPGTVRQEVSTAILDKRGTLIILREMESEDKMDASGDLTKTNQEKGGGTSASIKEGEDDELEGDPLTRSKEKYSIINTNEDETSGEVDAEAMSKETSNKRERSLNLSQTETDEEMSGVNSLQKTEAPSPSEVLTKTVERSEFTTVSHEKVTELITQDAPPKREESCGLDEAVSDLSQWTFSDGQFATKPSPGSLAVSPAEEEEEEETGGSQGAAETAQSTGLTKPEAVPAEESTTKEVPVVHTETKTITYESSEGDCDGDVEPGVLMSAQTITSETTSTTTTTHITKTVKGGISETRIEKRIVITGDSGDIDHDQALAQAIKEAKEQHPDMSVTKVVVHKETEITPEGED</sequence>
<dbReference type="CDD" id="cd13184">
    <property type="entry name" value="FERM_C_4_1_family"/>
    <property type="match status" value="1"/>
</dbReference>
<dbReference type="Pfam" id="PF04382">
    <property type="entry name" value="SAB"/>
    <property type="match status" value="1"/>
</dbReference>
<keyword evidence="8" id="KW-1185">Reference proteome</keyword>
<feature type="compositionally biased region" description="Polar residues" evidence="6">
    <location>
        <begin position="459"/>
        <end position="472"/>
    </location>
</feature>
<evidence type="ECO:0000313" key="9">
    <source>
        <dbReference type="RefSeq" id="XP_045570395.1"/>
    </source>
</evidence>
<comment type="subcellular location">
    <subcellularLocation>
        <location evidence="1">Cytoplasm</location>
        <location evidence="1">Cytoskeleton</location>
    </subcellularLocation>
</comment>
<dbReference type="SMART" id="SM00295">
    <property type="entry name" value="B41"/>
    <property type="match status" value="1"/>
</dbReference>
<keyword evidence="5" id="KW-0206">Cytoskeleton</keyword>
<dbReference type="Gene3D" id="3.10.20.90">
    <property type="entry name" value="Phosphatidylinositol 3-kinase Catalytic Subunit, Chain A, domain 1"/>
    <property type="match status" value="1"/>
</dbReference>
<feature type="compositionally biased region" description="Basic and acidic residues" evidence="6">
    <location>
        <begin position="774"/>
        <end position="786"/>
    </location>
</feature>
<dbReference type="InterPro" id="IPR019747">
    <property type="entry name" value="FERM_CS"/>
</dbReference>
<dbReference type="InterPro" id="IPR019748">
    <property type="entry name" value="FERM_central"/>
</dbReference>
<proteinExistence type="predicted"/>
<dbReference type="PRINTS" id="PR00935">
    <property type="entry name" value="BAND41"/>
</dbReference>
<feature type="compositionally biased region" description="Acidic residues" evidence="6">
    <location>
        <begin position="762"/>
        <end position="772"/>
    </location>
</feature>
<dbReference type="Proteomes" id="UP001652741">
    <property type="component" value="Chromosome ssa03"/>
</dbReference>
<evidence type="ECO:0000256" key="6">
    <source>
        <dbReference type="SAM" id="MobiDB-lite"/>
    </source>
</evidence>
<dbReference type="SUPFAM" id="SSF54236">
    <property type="entry name" value="Ubiquitin-like"/>
    <property type="match status" value="1"/>
</dbReference>
<dbReference type="InterPro" id="IPR014352">
    <property type="entry name" value="FERM/acyl-CoA-bd_prot_sf"/>
</dbReference>
<dbReference type="InterPro" id="IPR000798">
    <property type="entry name" value="Ez/rad/moesin-like"/>
</dbReference>
<dbReference type="PROSITE" id="PS50057">
    <property type="entry name" value="FERM_3"/>
    <property type="match status" value="1"/>
</dbReference>
<dbReference type="InterPro" id="IPR018980">
    <property type="entry name" value="FERM_PH-like_C"/>
</dbReference>
<dbReference type="CDD" id="cd14473">
    <property type="entry name" value="FERM_B-lobe"/>
    <property type="match status" value="1"/>
</dbReference>
<dbReference type="InterPro" id="IPR029071">
    <property type="entry name" value="Ubiquitin-like_domsf"/>
</dbReference>
<dbReference type="Pfam" id="PF09379">
    <property type="entry name" value="FERM_N"/>
    <property type="match status" value="1"/>
</dbReference>
<dbReference type="SMART" id="SM01196">
    <property type="entry name" value="FERM_C"/>
    <property type="match status" value="1"/>
</dbReference>
<evidence type="ECO:0000259" key="7">
    <source>
        <dbReference type="PROSITE" id="PS50057"/>
    </source>
</evidence>
<dbReference type="InterPro" id="IPR008379">
    <property type="entry name" value="Band_4.1_C"/>
</dbReference>
<feature type="compositionally biased region" description="Basic and acidic residues" evidence="6">
    <location>
        <begin position="819"/>
        <end position="834"/>
    </location>
</feature>
<evidence type="ECO:0000256" key="1">
    <source>
        <dbReference type="ARBA" id="ARBA00004245"/>
    </source>
</evidence>
<dbReference type="PRINTS" id="PR00661">
    <property type="entry name" value="ERMFAMILY"/>
</dbReference>
<feature type="compositionally biased region" description="Polar residues" evidence="6">
    <location>
        <begin position="857"/>
        <end position="867"/>
    </location>
</feature>
<feature type="compositionally biased region" description="Low complexity" evidence="6">
    <location>
        <begin position="56"/>
        <end position="65"/>
    </location>
</feature>
<protein>
    <submittedName>
        <fullName evidence="9">Protein 4.1 isoform X10</fullName>
    </submittedName>
</protein>
<feature type="region of interest" description="Disordered" evidence="6">
    <location>
        <begin position="435"/>
        <end position="509"/>
    </location>
</feature>
<dbReference type="InterPro" id="IPR011993">
    <property type="entry name" value="PH-like_dom_sf"/>
</dbReference>
<dbReference type="InterPro" id="IPR000299">
    <property type="entry name" value="FERM_domain"/>
</dbReference>
<evidence type="ECO:0000256" key="3">
    <source>
        <dbReference type="ARBA" id="ARBA00022553"/>
    </source>
</evidence>
<evidence type="ECO:0000256" key="2">
    <source>
        <dbReference type="ARBA" id="ARBA00022490"/>
    </source>
</evidence>
<keyword evidence="3" id="KW-0597">Phosphoprotein</keyword>
<feature type="region of interest" description="Disordered" evidence="6">
    <location>
        <begin position="711"/>
        <end position="923"/>
    </location>
</feature>
<feature type="region of interest" description="Disordered" evidence="6">
    <location>
        <begin position="572"/>
        <end position="611"/>
    </location>
</feature>
<dbReference type="PANTHER" id="PTHR23280">
    <property type="entry name" value="4.1 G PROTEIN"/>
    <property type="match status" value="1"/>
</dbReference>
<evidence type="ECO:0000256" key="5">
    <source>
        <dbReference type="ARBA" id="ARBA00023212"/>
    </source>
</evidence>
<dbReference type="InterPro" id="IPR007477">
    <property type="entry name" value="SAB_dom"/>
</dbReference>
<dbReference type="SMART" id="SM01195">
    <property type="entry name" value="FA"/>
    <property type="match status" value="1"/>
</dbReference>
<dbReference type="PIRSF" id="PIRSF002304">
    <property type="entry name" value="Membrane_skeletal_4_1"/>
    <property type="match status" value="1"/>
</dbReference>
<dbReference type="Gene3D" id="2.30.29.30">
    <property type="entry name" value="Pleckstrin-homology domain (PH domain)/Phosphotyrosine-binding domain (PTB)"/>
    <property type="match status" value="1"/>
</dbReference>
<name>A0ABM3EH37_SALSA</name>
<dbReference type="InterPro" id="IPR014847">
    <property type="entry name" value="FA"/>
</dbReference>